<proteinExistence type="inferred from homology"/>
<reference evidence="3 4" key="1">
    <citation type="submission" date="2018-11" db="EMBL/GenBank/DDBJ databases">
        <authorList>
            <person name="Mardanov A.V."/>
            <person name="Ravin N.V."/>
            <person name="Dedysh S.N."/>
        </authorList>
    </citation>
    <scope>NUCLEOTIDE SEQUENCE [LARGE SCALE GENOMIC DNA]</scope>
    <source>
        <strain evidence="3 4">AF10</strain>
    </source>
</reference>
<reference evidence="4" key="2">
    <citation type="submission" date="2019-02" db="EMBL/GenBank/DDBJ databases">
        <title>Granulicella sibirica sp. nov., a psychrotolerant acidobacterium isolated from an organic soil layer in forested tundra, West Siberia.</title>
        <authorList>
            <person name="Oshkin I.Y."/>
            <person name="Kulichevskaya I.S."/>
            <person name="Rijpstra W.I.C."/>
            <person name="Sinninghe Damste J.S."/>
            <person name="Rakitin A.L."/>
            <person name="Ravin N.V."/>
            <person name="Dedysh S.N."/>
        </authorList>
    </citation>
    <scope>NUCLEOTIDE SEQUENCE [LARGE SCALE GENOMIC DNA]</scope>
    <source>
        <strain evidence="4">AF10</strain>
    </source>
</reference>
<evidence type="ECO:0000313" key="3">
    <source>
        <dbReference type="EMBL" id="RXH54184.1"/>
    </source>
</evidence>
<dbReference type="EMBL" id="RDSM01000005">
    <property type="protein sequence ID" value="RXH54184.1"/>
    <property type="molecule type" value="Genomic_DNA"/>
</dbReference>
<feature type="region of interest" description="Disordered" evidence="2">
    <location>
        <begin position="1"/>
        <end position="21"/>
    </location>
</feature>
<evidence type="ECO:0000313" key="4">
    <source>
        <dbReference type="Proteomes" id="UP000289437"/>
    </source>
</evidence>
<dbReference type="SUPFAM" id="SSF48264">
    <property type="entry name" value="Cytochrome P450"/>
    <property type="match status" value="1"/>
</dbReference>
<organism evidence="3 4">
    <name type="scientific">Granulicella sibirica</name>
    <dbReference type="NCBI Taxonomy" id="2479048"/>
    <lineage>
        <taxon>Bacteria</taxon>
        <taxon>Pseudomonadati</taxon>
        <taxon>Acidobacteriota</taxon>
        <taxon>Terriglobia</taxon>
        <taxon>Terriglobales</taxon>
        <taxon>Acidobacteriaceae</taxon>
        <taxon>Granulicella</taxon>
    </lineage>
</organism>
<dbReference type="PANTHER" id="PTHR46696">
    <property type="entry name" value="P450, PUTATIVE (EUROFUNG)-RELATED"/>
    <property type="match status" value="1"/>
</dbReference>
<comment type="similarity">
    <text evidence="1">Belongs to the cytochrome P450 family.</text>
</comment>
<protein>
    <submittedName>
        <fullName evidence="3">Putative cytochrome P450 hydroxylase</fullName>
    </submittedName>
</protein>
<dbReference type="Proteomes" id="UP000289437">
    <property type="component" value="Unassembled WGS sequence"/>
</dbReference>
<dbReference type="Pfam" id="PF00067">
    <property type="entry name" value="p450"/>
    <property type="match status" value="1"/>
</dbReference>
<keyword evidence="4" id="KW-1185">Reference proteome</keyword>
<evidence type="ECO:0000256" key="2">
    <source>
        <dbReference type="SAM" id="MobiDB-lite"/>
    </source>
</evidence>
<dbReference type="InterPro" id="IPR036396">
    <property type="entry name" value="Cyt_P450_sf"/>
</dbReference>
<dbReference type="OrthoDB" id="4168525at2"/>
<dbReference type="GO" id="GO:0004497">
    <property type="term" value="F:monooxygenase activity"/>
    <property type="evidence" value="ECO:0007669"/>
    <property type="project" value="InterPro"/>
</dbReference>
<dbReference type="PANTHER" id="PTHR46696:SF1">
    <property type="entry name" value="CYTOCHROME P450 YJIB-RELATED"/>
    <property type="match status" value="1"/>
</dbReference>
<gene>
    <name evidence="3" type="ORF">GRAN_4835</name>
</gene>
<evidence type="ECO:0000256" key="1">
    <source>
        <dbReference type="ARBA" id="ARBA00010617"/>
    </source>
</evidence>
<dbReference type="InterPro" id="IPR001128">
    <property type="entry name" value="Cyt_P450"/>
</dbReference>
<comment type="caution">
    <text evidence="3">The sequence shown here is derived from an EMBL/GenBank/DDBJ whole genome shotgun (WGS) entry which is preliminary data.</text>
</comment>
<name>A0A4V1L515_9BACT</name>
<dbReference type="Gene3D" id="1.10.630.10">
    <property type="entry name" value="Cytochrome P450"/>
    <property type="match status" value="1"/>
</dbReference>
<dbReference type="AlphaFoldDB" id="A0A4V1L515"/>
<sequence length="360" mass="39610">MREERQLPMPSWKSDELDSPIPPASEPAYYDGALGAWVLTTHADVLAALRSPSMVMDGSKAATDEDMRTLERMREETIAALSGPQLRRWSDTMKPFVEERITLLPEREVVDLVGAYLQPMCLQLAAIVTEVDEKDAARLRELAIPVSASAAEPSDDGLREQARAVTAELQACFHAKAKTLRDSGFVALSHTLPSLLANGCYALLHYPKQWTLLHRKPELMEQGVEELMRYGGLSRYLRRQATEDMVLAGVSLRKGDRLILRIVAANHDPARFVCPNDLEVLRRGRGQLTLGAGPHACVGAGLLRMAAAVVLRPLLMRFASAEHGGSVEWMGGSGFRAPSRLPVVLHLQKQSSETSNEKTS</sequence>
<dbReference type="GO" id="GO:0016705">
    <property type="term" value="F:oxidoreductase activity, acting on paired donors, with incorporation or reduction of molecular oxygen"/>
    <property type="evidence" value="ECO:0007669"/>
    <property type="project" value="InterPro"/>
</dbReference>
<dbReference type="GO" id="GO:0005506">
    <property type="term" value="F:iron ion binding"/>
    <property type="evidence" value="ECO:0007669"/>
    <property type="project" value="InterPro"/>
</dbReference>
<accession>A0A4V1L515</accession>
<dbReference type="GO" id="GO:0020037">
    <property type="term" value="F:heme binding"/>
    <property type="evidence" value="ECO:0007669"/>
    <property type="project" value="InterPro"/>
</dbReference>